<reference evidence="1 2" key="1">
    <citation type="journal article" date="2018" name="New Phytol.">
        <title>Phylogenomics of Endogonaceae and evolution of mycorrhizas within Mucoromycota.</title>
        <authorList>
            <person name="Chang Y."/>
            <person name="Desiro A."/>
            <person name="Na H."/>
            <person name="Sandor L."/>
            <person name="Lipzen A."/>
            <person name="Clum A."/>
            <person name="Barry K."/>
            <person name="Grigoriev I.V."/>
            <person name="Martin F.M."/>
            <person name="Stajich J.E."/>
            <person name="Smith M.E."/>
            <person name="Bonito G."/>
            <person name="Spatafora J.W."/>
        </authorList>
    </citation>
    <scope>NUCLEOTIDE SEQUENCE [LARGE SCALE GENOMIC DNA]</scope>
    <source>
        <strain evidence="1 2">AD002</strain>
    </source>
</reference>
<dbReference type="EMBL" id="RBNJ01004489">
    <property type="protein sequence ID" value="RUS29924.1"/>
    <property type="molecule type" value="Genomic_DNA"/>
</dbReference>
<evidence type="ECO:0000313" key="2">
    <source>
        <dbReference type="Proteomes" id="UP000274822"/>
    </source>
</evidence>
<evidence type="ECO:0000313" key="1">
    <source>
        <dbReference type="EMBL" id="RUS29924.1"/>
    </source>
</evidence>
<accession>A0A433QJI9</accession>
<gene>
    <name evidence="1" type="ORF">BC938DRAFT_480061</name>
</gene>
<sequence length="134" mass="14777">MVKFETVITYTAVDITGVCACASNLQSHSFNYTTLLVQKAISQTWYAPFTKIPFEPSSYTRRSANQSSPPPVLSLQSAPLRLAPAAYPEDSLTKSTLATSNSFGVHDTMRHGVRSIQSEVLPGHPLEQRLKHVR</sequence>
<dbReference type="Proteomes" id="UP000274822">
    <property type="component" value="Unassembled WGS sequence"/>
</dbReference>
<organism evidence="1 2">
    <name type="scientific">Jimgerdemannia flammicorona</name>
    <dbReference type="NCBI Taxonomy" id="994334"/>
    <lineage>
        <taxon>Eukaryota</taxon>
        <taxon>Fungi</taxon>
        <taxon>Fungi incertae sedis</taxon>
        <taxon>Mucoromycota</taxon>
        <taxon>Mucoromycotina</taxon>
        <taxon>Endogonomycetes</taxon>
        <taxon>Endogonales</taxon>
        <taxon>Endogonaceae</taxon>
        <taxon>Jimgerdemannia</taxon>
    </lineage>
</organism>
<dbReference type="AlphaFoldDB" id="A0A433QJI9"/>
<proteinExistence type="predicted"/>
<comment type="caution">
    <text evidence="1">The sequence shown here is derived from an EMBL/GenBank/DDBJ whole genome shotgun (WGS) entry which is preliminary data.</text>
</comment>
<keyword evidence="2" id="KW-1185">Reference proteome</keyword>
<protein>
    <submittedName>
        <fullName evidence="1">Uncharacterized protein</fullName>
    </submittedName>
</protein>
<name>A0A433QJI9_9FUNG</name>